<evidence type="ECO:0000313" key="4">
    <source>
        <dbReference type="EMBL" id="KAK7726807.1"/>
    </source>
</evidence>
<dbReference type="Proteomes" id="UP001430848">
    <property type="component" value="Unassembled WGS sequence"/>
</dbReference>
<sequence>MPPIKGQSVVIIGGSSGIGAAAAKLACVEGLRVAIASSTQSRVDQAIEKIQDVVPDAQISGFTVDISGDDMESHLEKLFTDVTEANGGQIDHIILTAGIANIKPISEFTTEYFKESAPLRLVAPILIAKLAPRFVKPHWTSSIIFTGGQVGEKPVKGYAVGAGWAASLYGTVRALALEMAPIRVNAVSPGATATELWGPPGEGRQRLEAAVSARALLGKPGLPEEVGEAYIYLMRDTNNTGSVISSSGGSLVQ</sequence>
<name>A0ABR1P580_DIAER</name>
<dbReference type="PRINTS" id="PR00081">
    <property type="entry name" value="GDHRDH"/>
</dbReference>
<keyword evidence="2" id="KW-0521">NADP</keyword>
<keyword evidence="5" id="KW-1185">Reference proteome</keyword>
<comment type="similarity">
    <text evidence="1">Belongs to the short-chain dehydrogenases/reductases (SDR) family.</text>
</comment>
<dbReference type="InterPro" id="IPR057571">
    <property type="entry name" value="SDR_PhqE-like"/>
</dbReference>
<reference evidence="4 5" key="1">
    <citation type="submission" date="2024-02" db="EMBL/GenBank/DDBJ databases">
        <title>De novo assembly and annotation of 12 fungi associated with fruit tree decline syndrome in Ontario, Canada.</title>
        <authorList>
            <person name="Sulman M."/>
            <person name="Ellouze W."/>
            <person name="Ilyukhin E."/>
        </authorList>
    </citation>
    <scope>NUCLEOTIDE SEQUENCE [LARGE SCALE GENOMIC DNA]</scope>
    <source>
        <strain evidence="4 5">M169</strain>
    </source>
</reference>
<organism evidence="4 5">
    <name type="scientific">Diaporthe eres</name>
    <name type="common">Phomopsis oblonga</name>
    <dbReference type="NCBI Taxonomy" id="83184"/>
    <lineage>
        <taxon>Eukaryota</taxon>
        <taxon>Fungi</taxon>
        <taxon>Dikarya</taxon>
        <taxon>Ascomycota</taxon>
        <taxon>Pezizomycotina</taxon>
        <taxon>Sordariomycetes</taxon>
        <taxon>Sordariomycetidae</taxon>
        <taxon>Diaporthales</taxon>
        <taxon>Diaporthaceae</taxon>
        <taxon>Diaporthe</taxon>
        <taxon>Diaporthe eres species complex</taxon>
    </lineage>
</organism>
<comment type="caution">
    <text evidence="4">The sequence shown here is derived from an EMBL/GenBank/DDBJ whole genome shotgun (WGS) entry which is preliminary data.</text>
</comment>
<evidence type="ECO:0000313" key="5">
    <source>
        <dbReference type="Proteomes" id="UP001430848"/>
    </source>
</evidence>
<dbReference type="InterPro" id="IPR002347">
    <property type="entry name" value="SDR_fam"/>
</dbReference>
<dbReference type="EMBL" id="JAKNSF020000041">
    <property type="protein sequence ID" value="KAK7726807.1"/>
    <property type="molecule type" value="Genomic_DNA"/>
</dbReference>
<evidence type="ECO:0008006" key="6">
    <source>
        <dbReference type="Google" id="ProtNLM"/>
    </source>
</evidence>
<dbReference type="SUPFAM" id="SSF51735">
    <property type="entry name" value="NAD(P)-binding Rossmann-fold domains"/>
    <property type="match status" value="1"/>
</dbReference>
<evidence type="ECO:0000256" key="3">
    <source>
        <dbReference type="ARBA" id="ARBA00023002"/>
    </source>
</evidence>
<accession>A0ABR1P580</accession>
<dbReference type="CDD" id="cd05233">
    <property type="entry name" value="SDR_c"/>
    <property type="match status" value="1"/>
</dbReference>
<keyword evidence="3" id="KW-0560">Oxidoreductase</keyword>
<evidence type="ECO:0000256" key="1">
    <source>
        <dbReference type="ARBA" id="ARBA00006484"/>
    </source>
</evidence>
<dbReference type="Pfam" id="PF23441">
    <property type="entry name" value="SDR"/>
    <property type="match status" value="1"/>
</dbReference>
<protein>
    <recommendedName>
        <fullName evidence="6">Short chain dehydrogenase</fullName>
    </recommendedName>
</protein>
<dbReference type="PANTHER" id="PTHR43477:SF1">
    <property type="entry name" value="DIHYDROANTICAPSIN 7-DEHYDROGENASE"/>
    <property type="match status" value="1"/>
</dbReference>
<gene>
    <name evidence="4" type="ORF">SLS63_007425</name>
</gene>
<evidence type="ECO:0000256" key="2">
    <source>
        <dbReference type="ARBA" id="ARBA00022857"/>
    </source>
</evidence>
<proteinExistence type="inferred from homology"/>
<dbReference type="PANTHER" id="PTHR43477">
    <property type="entry name" value="DIHYDROANTICAPSIN 7-DEHYDROGENASE"/>
    <property type="match status" value="1"/>
</dbReference>
<dbReference type="InterPro" id="IPR036291">
    <property type="entry name" value="NAD(P)-bd_dom_sf"/>
</dbReference>
<dbReference type="InterPro" id="IPR051122">
    <property type="entry name" value="SDR_DHRS6-like"/>
</dbReference>
<dbReference type="Gene3D" id="3.40.50.720">
    <property type="entry name" value="NAD(P)-binding Rossmann-like Domain"/>
    <property type="match status" value="1"/>
</dbReference>